<accession>A0A7G9T557</accession>
<evidence type="ECO:0000313" key="8">
    <source>
        <dbReference type="EMBL" id="QNN75232.1"/>
    </source>
</evidence>
<evidence type="ECO:0000256" key="4">
    <source>
        <dbReference type="ARBA" id="ARBA00022989"/>
    </source>
</evidence>
<dbReference type="InterPro" id="IPR051401">
    <property type="entry name" value="GtrA_CellWall_Glycosyl"/>
</dbReference>
<name>A0A7G9T557_9LACO</name>
<dbReference type="InterPro" id="IPR007267">
    <property type="entry name" value="GtrA_DPMS_TM"/>
</dbReference>
<feature type="transmembrane region" description="Helical" evidence="6">
    <location>
        <begin position="44"/>
        <end position="64"/>
    </location>
</feature>
<proteinExistence type="inferred from homology"/>
<dbReference type="RefSeq" id="WP_187529066.1">
    <property type="nucleotide sequence ID" value="NZ_CP060724.1"/>
</dbReference>
<dbReference type="Proteomes" id="UP000515800">
    <property type="component" value="Chromosome"/>
</dbReference>
<dbReference type="Pfam" id="PF04138">
    <property type="entry name" value="GtrA_DPMS_TM"/>
    <property type="match status" value="1"/>
</dbReference>
<feature type="transmembrane region" description="Helical" evidence="6">
    <location>
        <begin position="84"/>
        <end position="104"/>
    </location>
</feature>
<keyword evidence="4 6" id="KW-1133">Transmembrane helix</keyword>
<organism evidence="8 9">
    <name type="scientific">Weissella diestrammenae</name>
    <dbReference type="NCBI Taxonomy" id="1162633"/>
    <lineage>
        <taxon>Bacteria</taxon>
        <taxon>Bacillati</taxon>
        <taxon>Bacillota</taxon>
        <taxon>Bacilli</taxon>
        <taxon>Lactobacillales</taxon>
        <taxon>Lactobacillaceae</taxon>
        <taxon>Weissella</taxon>
    </lineage>
</organism>
<dbReference type="PANTHER" id="PTHR38459">
    <property type="entry name" value="PROPHAGE BACTOPRENOL-LINKED GLUCOSE TRANSLOCASE HOMOLOG"/>
    <property type="match status" value="1"/>
</dbReference>
<evidence type="ECO:0000259" key="7">
    <source>
        <dbReference type="Pfam" id="PF04138"/>
    </source>
</evidence>
<feature type="transmembrane region" description="Helical" evidence="6">
    <location>
        <begin position="110"/>
        <end position="128"/>
    </location>
</feature>
<evidence type="ECO:0000313" key="9">
    <source>
        <dbReference type="Proteomes" id="UP000515800"/>
    </source>
</evidence>
<reference evidence="8 9" key="1">
    <citation type="submission" date="2020-08" db="EMBL/GenBank/DDBJ databases">
        <title>Genome sequence of Weissella diestrammenae KACC 16890T.</title>
        <authorList>
            <person name="Hyun D.-W."/>
            <person name="Bae J.-W."/>
        </authorList>
    </citation>
    <scope>NUCLEOTIDE SEQUENCE [LARGE SCALE GENOMIC DNA]</scope>
    <source>
        <strain evidence="8 9">KACC 16890</strain>
    </source>
</reference>
<evidence type="ECO:0000256" key="2">
    <source>
        <dbReference type="ARBA" id="ARBA00009399"/>
    </source>
</evidence>
<sequence>MKFLVNMFNRYQSQILYLVFGVATTVVNIIVYGVLHAMNTPYQVSYWVAWFWAVFFAYLTNRVWVFHSKVVGFQNLVKEIIQFYIARVVTGIIGWAIMFFGVSLLHQNDFVWNIIQNVFVIVSNYFLSKFIIFRAKERIEHDSSSD</sequence>
<evidence type="ECO:0000256" key="1">
    <source>
        <dbReference type="ARBA" id="ARBA00004141"/>
    </source>
</evidence>
<feature type="domain" description="GtrA/DPMS transmembrane" evidence="7">
    <location>
        <begin position="17"/>
        <end position="133"/>
    </location>
</feature>
<dbReference type="PANTHER" id="PTHR38459:SF5">
    <property type="entry name" value="CELL WALL TEICHOIC ACID GLYCOSYLATION PROTEIN GTCA"/>
    <property type="match status" value="1"/>
</dbReference>
<evidence type="ECO:0000256" key="6">
    <source>
        <dbReference type="SAM" id="Phobius"/>
    </source>
</evidence>
<dbReference type="GO" id="GO:0000271">
    <property type="term" value="P:polysaccharide biosynthetic process"/>
    <property type="evidence" value="ECO:0007669"/>
    <property type="project" value="InterPro"/>
</dbReference>
<evidence type="ECO:0000256" key="3">
    <source>
        <dbReference type="ARBA" id="ARBA00022692"/>
    </source>
</evidence>
<keyword evidence="9" id="KW-1185">Reference proteome</keyword>
<dbReference type="EMBL" id="CP060724">
    <property type="protein sequence ID" value="QNN75232.1"/>
    <property type="molecule type" value="Genomic_DNA"/>
</dbReference>
<comment type="subcellular location">
    <subcellularLocation>
        <location evidence="1">Membrane</location>
        <topology evidence="1">Multi-pass membrane protein</topology>
    </subcellularLocation>
</comment>
<keyword evidence="5 6" id="KW-0472">Membrane</keyword>
<feature type="transmembrane region" description="Helical" evidence="6">
    <location>
        <begin position="15"/>
        <end position="38"/>
    </location>
</feature>
<dbReference type="AlphaFoldDB" id="A0A7G9T557"/>
<gene>
    <name evidence="8" type="ORF">H9L19_07675</name>
</gene>
<keyword evidence="3 6" id="KW-0812">Transmembrane</keyword>
<comment type="similarity">
    <text evidence="2">Belongs to the GtrA family.</text>
</comment>
<protein>
    <submittedName>
        <fullName evidence="8">GtrA family protein</fullName>
    </submittedName>
</protein>
<dbReference type="GO" id="GO:0005886">
    <property type="term" value="C:plasma membrane"/>
    <property type="evidence" value="ECO:0007669"/>
    <property type="project" value="TreeGrafter"/>
</dbReference>
<evidence type="ECO:0000256" key="5">
    <source>
        <dbReference type="ARBA" id="ARBA00023136"/>
    </source>
</evidence>
<dbReference type="KEGG" id="wdi:H9L19_07675"/>